<dbReference type="PANTHER" id="PTHR47967">
    <property type="entry name" value="OS07G0603500 PROTEIN-RELATED"/>
    <property type="match status" value="1"/>
</dbReference>
<dbReference type="GO" id="GO:0005576">
    <property type="term" value="C:extracellular region"/>
    <property type="evidence" value="ECO:0007669"/>
    <property type="project" value="TreeGrafter"/>
</dbReference>
<proteinExistence type="predicted"/>
<dbReference type="GO" id="GO:0006508">
    <property type="term" value="P:proteolysis"/>
    <property type="evidence" value="ECO:0007669"/>
    <property type="project" value="UniProtKB-KW"/>
</dbReference>
<dbReference type="InterPro" id="IPR021109">
    <property type="entry name" value="Peptidase_aspartic_dom_sf"/>
</dbReference>
<dbReference type="Gene3D" id="2.40.70.10">
    <property type="entry name" value="Acid Proteases"/>
    <property type="match status" value="1"/>
</dbReference>
<protein>
    <recommendedName>
        <fullName evidence="5">Peptidase A1 domain-containing protein</fullName>
    </recommendedName>
</protein>
<dbReference type="AlphaFoldDB" id="A0A835BVR9"/>
<comment type="caution">
    <text evidence="3">The sequence shown here is derived from an EMBL/GenBank/DDBJ whole genome shotgun (WGS) entry which is preliminary data.</text>
</comment>
<dbReference type="SUPFAM" id="SSF50630">
    <property type="entry name" value="Acid proteases"/>
    <property type="match status" value="1"/>
</dbReference>
<dbReference type="PANTHER" id="PTHR47967:SF45">
    <property type="entry name" value="OS07G0533800 PROTEIN"/>
    <property type="match status" value="1"/>
</dbReference>
<accession>A0A835BVR9</accession>
<dbReference type="EMBL" id="JACEFO010001827">
    <property type="protein sequence ID" value="KAF8700457.1"/>
    <property type="molecule type" value="Genomic_DNA"/>
</dbReference>
<evidence type="ECO:0000256" key="1">
    <source>
        <dbReference type="ARBA" id="ARBA00022670"/>
    </source>
</evidence>
<dbReference type="InterPro" id="IPR051708">
    <property type="entry name" value="Plant_Aspart_Prot_A1"/>
</dbReference>
<evidence type="ECO:0000256" key="2">
    <source>
        <dbReference type="ARBA" id="ARBA00022801"/>
    </source>
</evidence>
<gene>
    <name evidence="3" type="ORF">HU200_034397</name>
</gene>
<keyword evidence="4" id="KW-1185">Reference proteome</keyword>
<organism evidence="3 4">
    <name type="scientific">Digitaria exilis</name>
    <dbReference type="NCBI Taxonomy" id="1010633"/>
    <lineage>
        <taxon>Eukaryota</taxon>
        <taxon>Viridiplantae</taxon>
        <taxon>Streptophyta</taxon>
        <taxon>Embryophyta</taxon>
        <taxon>Tracheophyta</taxon>
        <taxon>Spermatophyta</taxon>
        <taxon>Magnoliopsida</taxon>
        <taxon>Liliopsida</taxon>
        <taxon>Poales</taxon>
        <taxon>Poaceae</taxon>
        <taxon>PACMAD clade</taxon>
        <taxon>Panicoideae</taxon>
        <taxon>Panicodae</taxon>
        <taxon>Paniceae</taxon>
        <taxon>Anthephorinae</taxon>
        <taxon>Digitaria</taxon>
    </lineage>
</organism>
<keyword evidence="1" id="KW-0645">Protease</keyword>
<reference evidence="3" key="1">
    <citation type="submission" date="2020-07" db="EMBL/GenBank/DDBJ databases">
        <title>Genome sequence and genetic diversity analysis of an under-domesticated orphan crop, white fonio (Digitaria exilis).</title>
        <authorList>
            <person name="Bennetzen J.L."/>
            <person name="Chen S."/>
            <person name="Ma X."/>
            <person name="Wang X."/>
            <person name="Yssel A.E.J."/>
            <person name="Chaluvadi S.R."/>
            <person name="Johnson M."/>
            <person name="Gangashetty P."/>
            <person name="Hamidou F."/>
            <person name="Sanogo M.D."/>
            <person name="Zwaenepoel A."/>
            <person name="Wallace J."/>
            <person name="Van De Peer Y."/>
            <person name="Van Deynze A."/>
        </authorList>
    </citation>
    <scope>NUCLEOTIDE SEQUENCE</scope>
    <source>
        <tissue evidence="3">Leaves</tissue>
    </source>
</reference>
<evidence type="ECO:0008006" key="5">
    <source>
        <dbReference type="Google" id="ProtNLM"/>
    </source>
</evidence>
<sequence>MTLSIGTPALLYLAIVDTGSDLIWTLCALLRRRPPSRLQQVRAAMESVVTTTLPEIDGSSDDSTGARPVCFELPSTTPAMPIMTLHFDGADMVLPVDSYMVSYREPANPPRKISLSGLCDPAAILCGQVDRSTQGPLDINTNPQNPHRPTKNIALLFSAYPSSHETGAAAGVDVSNPSHRRRCRRRRPILAAAVHVQARPPPLPSTSKPGRRCRRRLRISAVAAVVQAWSRY</sequence>
<evidence type="ECO:0000313" key="3">
    <source>
        <dbReference type="EMBL" id="KAF8700457.1"/>
    </source>
</evidence>
<name>A0A835BVR9_9POAL</name>
<keyword evidence="2" id="KW-0378">Hydrolase</keyword>
<evidence type="ECO:0000313" key="4">
    <source>
        <dbReference type="Proteomes" id="UP000636709"/>
    </source>
</evidence>
<dbReference type="GO" id="GO:0008233">
    <property type="term" value="F:peptidase activity"/>
    <property type="evidence" value="ECO:0007669"/>
    <property type="project" value="UniProtKB-KW"/>
</dbReference>
<dbReference type="Proteomes" id="UP000636709">
    <property type="component" value="Unassembled WGS sequence"/>
</dbReference>